<dbReference type="RefSeq" id="XP_060417731.1">
    <property type="nucleotide sequence ID" value="XM_060552652.1"/>
</dbReference>
<dbReference type="AlphaFoldDB" id="A0AAD8Q9B5"/>
<feature type="region of interest" description="Disordered" evidence="1">
    <location>
        <begin position="1"/>
        <end position="25"/>
    </location>
</feature>
<name>A0AAD8Q9B5_9PEZI</name>
<gene>
    <name evidence="2" type="ORF">LY79DRAFT_35222</name>
</gene>
<sequence>MLLTGGPLGSSHKSSSHQGSGMTGWGIQHINTHNLELQYTADSRHCHSQGHPSSVAISVSIFKTLMQLRRSRIQSSPPRAPRVQTSDLKAPTTTMHKQTRHAMLFSFFHLTIAQRHRVYVWEQLASNLFSAASVALISFLSRPGLLPPRLGPSSAPLPRPNPWIRMRLCTNPAKNPHPNRHKNAKQNRTSVTKKGCLCLL</sequence>
<feature type="compositionally biased region" description="Low complexity" evidence="1">
    <location>
        <begin position="9"/>
        <end position="20"/>
    </location>
</feature>
<feature type="compositionally biased region" description="Polar residues" evidence="1">
    <location>
        <begin position="73"/>
        <end position="91"/>
    </location>
</feature>
<comment type="caution">
    <text evidence="2">The sequence shown here is derived from an EMBL/GenBank/DDBJ whole genome shotgun (WGS) entry which is preliminary data.</text>
</comment>
<feature type="region of interest" description="Disordered" evidence="1">
    <location>
        <begin position="72"/>
        <end position="91"/>
    </location>
</feature>
<proteinExistence type="predicted"/>
<evidence type="ECO:0000313" key="2">
    <source>
        <dbReference type="EMBL" id="KAK1596894.1"/>
    </source>
</evidence>
<organism evidence="2 3">
    <name type="scientific">Colletotrichum navitas</name>
    <dbReference type="NCBI Taxonomy" id="681940"/>
    <lineage>
        <taxon>Eukaryota</taxon>
        <taxon>Fungi</taxon>
        <taxon>Dikarya</taxon>
        <taxon>Ascomycota</taxon>
        <taxon>Pezizomycotina</taxon>
        <taxon>Sordariomycetes</taxon>
        <taxon>Hypocreomycetidae</taxon>
        <taxon>Glomerellales</taxon>
        <taxon>Glomerellaceae</taxon>
        <taxon>Colletotrichum</taxon>
        <taxon>Colletotrichum graminicola species complex</taxon>
    </lineage>
</organism>
<keyword evidence="3" id="KW-1185">Reference proteome</keyword>
<evidence type="ECO:0000313" key="3">
    <source>
        <dbReference type="Proteomes" id="UP001230504"/>
    </source>
</evidence>
<dbReference type="Proteomes" id="UP001230504">
    <property type="component" value="Unassembled WGS sequence"/>
</dbReference>
<evidence type="ECO:0000256" key="1">
    <source>
        <dbReference type="SAM" id="MobiDB-lite"/>
    </source>
</evidence>
<protein>
    <submittedName>
        <fullName evidence="2">Uncharacterized protein</fullName>
    </submittedName>
</protein>
<accession>A0AAD8Q9B5</accession>
<reference evidence="2" key="1">
    <citation type="submission" date="2021-06" db="EMBL/GenBank/DDBJ databases">
        <title>Comparative genomics, transcriptomics and evolutionary studies reveal genomic signatures of adaptation to plant cell wall in hemibiotrophic fungi.</title>
        <authorList>
            <consortium name="DOE Joint Genome Institute"/>
            <person name="Baroncelli R."/>
            <person name="Diaz J.F."/>
            <person name="Benocci T."/>
            <person name="Peng M."/>
            <person name="Battaglia E."/>
            <person name="Haridas S."/>
            <person name="Andreopoulos W."/>
            <person name="Labutti K."/>
            <person name="Pangilinan J."/>
            <person name="Floch G.L."/>
            <person name="Makela M.R."/>
            <person name="Henrissat B."/>
            <person name="Grigoriev I.V."/>
            <person name="Crouch J.A."/>
            <person name="De Vries R.P."/>
            <person name="Sukno S.A."/>
            <person name="Thon M.R."/>
        </authorList>
    </citation>
    <scope>NUCLEOTIDE SEQUENCE</scope>
    <source>
        <strain evidence="2">CBS 125086</strain>
    </source>
</reference>
<dbReference type="GeneID" id="85436892"/>
<dbReference type="EMBL" id="JAHLJV010000010">
    <property type="protein sequence ID" value="KAK1596894.1"/>
    <property type="molecule type" value="Genomic_DNA"/>
</dbReference>